<dbReference type="STRING" id="225849.swp_2132"/>
<dbReference type="GO" id="GO:0004222">
    <property type="term" value="F:metalloendopeptidase activity"/>
    <property type="evidence" value="ECO:0007669"/>
    <property type="project" value="TreeGrafter"/>
</dbReference>
<dbReference type="CDD" id="cd12797">
    <property type="entry name" value="M23_peptidase"/>
    <property type="match status" value="1"/>
</dbReference>
<dbReference type="PANTHER" id="PTHR21666">
    <property type="entry name" value="PEPTIDASE-RELATED"/>
    <property type="match status" value="1"/>
</dbReference>
<keyword evidence="1" id="KW-0472">Membrane</keyword>
<protein>
    <submittedName>
        <fullName evidence="3">Peptidase M23B</fullName>
    </submittedName>
</protein>
<organism evidence="3 4">
    <name type="scientific">Shewanella piezotolerans (strain WP3 / JCM 13877)</name>
    <dbReference type="NCBI Taxonomy" id="225849"/>
    <lineage>
        <taxon>Bacteria</taxon>
        <taxon>Pseudomonadati</taxon>
        <taxon>Pseudomonadota</taxon>
        <taxon>Gammaproteobacteria</taxon>
        <taxon>Alteromonadales</taxon>
        <taxon>Shewanellaceae</taxon>
        <taxon>Shewanella</taxon>
    </lineage>
</organism>
<dbReference type="InterPro" id="IPR011055">
    <property type="entry name" value="Dup_hybrid_motif"/>
</dbReference>
<evidence type="ECO:0000313" key="3">
    <source>
        <dbReference type="EMBL" id="ACJ28884.1"/>
    </source>
</evidence>
<evidence type="ECO:0000259" key="2">
    <source>
        <dbReference type="Pfam" id="PF01551"/>
    </source>
</evidence>
<name>B8CLW0_SHEPW</name>
<dbReference type="SUPFAM" id="SSF51261">
    <property type="entry name" value="Duplicated hybrid motif"/>
    <property type="match status" value="1"/>
</dbReference>
<dbReference type="InterPro" id="IPR050570">
    <property type="entry name" value="Cell_wall_metabolism_enzyme"/>
</dbReference>
<accession>B8CLW0</accession>
<dbReference type="AlphaFoldDB" id="B8CLW0"/>
<feature type="domain" description="M23ase beta-sheet core" evidence="2">
    <location>
        <begin position="183"/>
        <end position="279"/>
    </location>
</feature>
<feature type="transmembrane region" description="Helical" evidence="1">
    <location>
        <begin position="20"/>
        <end position="37"/>
    </location>
</feature>
<dbReference type="InterPro" id="IPR016047">
    <property type="entry name" value="M23ase_b-sheet_dom"/>
</dbReference>
<gene>
    <name evidence="3" type="ordered locus">swp_2132</name>
</gene>
<proteinExistence type="predicted"/>
<dbReference type="Gene3D" id="2.70.70.10">
    <property type="entry name" value="Glucose Permease (Domain IIA)"/>
    <property type="match status" value="1"/>
</dbReference>
<dbReference type="OrthoDB" id="9805070at2"/>
<sequence length="333" mass="37134">MVDMQLQTLSFSGKTQLAELGLSLLLLAGLFYWLYIIQPQPIDWSNAPTLQQDWNITTKIEQPSGIQQLYIENFTPYPQTFTYRLLDDYSQLLTEKAYLPSPVMVPANTKVHAADYIAIKNREQKGIGFTFLNHTYAHNTNNIQQKRYVSPIKKEALVLQAPNKEHFKPWMLKLNSHQGINVNAIDFDVPIGTPIYAMAAGEVVSAYEDSDFGCPTEECVPYGNELEILHEDGSVAVYAHLKQNGINVSLGDKVTAGQLVAYSGDTGGGGAPHLHVQIDALKYSDSSDTTVTSLPLIFIGENRTVIELSEGDYINATSMTATMMNRFNRAYYH</sequence>
<keyword evidence="1" id="KW-1133">Transmembrane helix</keyword>
<dbReference type="EMBL" id="CP000472">
    <property type="protein sequence ID" value="ACJ28884.1"/>
    <property type="molecule type" value="Genomic_DNA"/>
</dbReference>
<evidence type="ECO:0000256" key="1">
    <source>
        <dbReference type="SAM" id="Phobius"/>
    </source>
</evidence>
<dbReference type="KEGG" id="swp:swp_2132"/>
<dbReference type="PANTHER" id="PTHR21666:SF270">
    <property type="entry name" value="MUREIN HYDROLASE ACTIVATOR ENVC"/>
    <property type="match status" value="1"/>
</dbReference>
<reference evidence="3 4" key="1">
    <citation type="journal article" date="2008" name="PLoS ONE">
        <title>Environmental adaptation: genomic analysis of the piezotolerant and psychrotolerant deep-sea iron reducing bacterium Shewanella piezotolerans WP3.</title>
        <authorList>
            <person name="Wang F."/>
            <person name="Wang J."/>
            <person name="Jian H."/>
            <person name="Zhang B."/>
            <person name="Li S."/>
            <person name="Wang F."/>
            <person name="Zeng X."/>
            <person name="Gao L."/>
            <person name="Bartlett D.H."/>
            <person name="Yu J."/>
            <person name="Hu S."/>
            <person name="Xiao X."/>
        </authorList>
    </citation>
    <scope>NUCLEOTIDE SEQUENCE [LARGE SCALE GENOMIC DNA]</scope>
    <source>
        <strain evidence="4">WP3 / JCM 13877</strain>
    </source>
</reference>
<dbReference type="Pfam" id="PF01551">
    <property type="entry name" value="Peptidase_M23"/>
    <property type="match status" value="1"/>
</dbReference>
<keyword evidence="1" id="KW-0812">Transmembrane</keyword>
<dbReference type="eggNOG" id="COG0739">
    <property type="taxonomic scope" value="Bacteria"/>
</dbReference>
<evidence type="ECO:0000313" key="4">
    <source>
        <dbReference type="Proteomes" id="UP000000753"/>
    </source>
</evidence>
<dbReference type="Proteomes" id="UP000000753">
    <property type="component" value="Chromosome"/>
</dbReference>
<dbReference type="HOGENOM" id="CLU_833922_0_0_6"/>
<keyword evidence="4" id="KW-1185">Reference proteome</keyword>